<keyword evidence="4 7" id="KW-0812">Transmembrane</keyword>
<gene>
    <name evidence="8" type="ORF">KP509_29G080600</name>
</gene>
<evidence type="ECO:0000256" key="7">
    <source>
        <dbReference type="RuleBase" id="RU363107"/>
    </source>
</evidence>
<keyword evidence="9" id="KW-1185">Reference proteome</keyword>
<reference evidence="8" key="1">
    <citation type="submission" date="2021-08" db="EMBL/GenBank/DDBJ databases">
        <title>WGS assembly of Ceratopteris richardii.</title>
        <authorList>
            <person name="Marchant D.B."/>
            <person name="Chen G."/>
            <person name="Jenkins J."/>
            <person name="Shu S."/>
            <person name="Leebens-Mack J."/>
            <person name="Grimwood J."/>
            <person name="Schmutz J."/>
            <person name="Soltis P."/>
            <person name="Soltis D."/>
            <person name="Chen Z.-H."/>
        </authorList>
    </citation>
    <scope>NUCLEOTIDE SEQUENCE</scope>
    <source>
        <strain evidence="8">Whitten #5841</strain>
        <tissue evidence="8">Leaf</tissue>
    </source>
</reference>
<dbReference type="GO" id="GO:0005794">
    <property type="term" value="C:Golgi apparatus"/>
    <property type="evidence" value="ECO:0007669"/>
    <property type="project" value="TreeGrafter"/>
</dbReference>
<evidence type="ECO:0000256" key="5">
    <source>
        <dbReference type="ARBA" id="ARBA00022989"/>
    </source>
</evidence>
<dbReference type="GO" id="GO:0016020">
    <property type="term" value="C:membrane"/>
    <property type="evidence" value="ECO:0007669"/>
    <property type="project" value="UniProtKB-SubCell"/>
</dbReference>
<accession>A0A8T2R9G8</accession>
<dbReference type="Proteomes" id="UP000825935">
    <property type="component" value="Chromosome 29"/>
</dbReference>
<proteinExistence type="inferred from homology"/>
<evidence type="ECO:0000256" key="3">
    <source>
        <dbReference type="ARBA" id="ARBA00006483"/>
    </source>
</evidence>
<evidence type="ECO:0000256" key="1">
    <source>
        <dbReference type="ARBA" id="ARBA00002501"/>
    </source>
</evidence>
<dbReference type="InterPro" id="IPR004895">
    <property type="entry name" value="Prenylated_rab_accept_PRA1"/>
</dbReference>
<keyword evidence="6 7" id="KW-0472">Membrane</keyword>
<feature type="transmembrane region" description="Helical" evidence="7">
    <location>
        <begin position="119"/>
        <end position="138"/>
    </location>
</feature>
<feature type="transmembrane region" description="Helical" evidence="7">
    <location>
        <begin position="144"/>
        <end position="165"/>
    </location>
</feature>
<evidence type="ECO:0000256" key="2">
    <source>
        <dbReference type="ARBA" id="ARBA00004141"/>
    </source>
</evidence>
<dbReference type="OMA" id="FRVNYTF"/>
<dbReference type="GO" id="GO:0005783">
    <property type="term" value="C:endoplasmic reticulum"/>
    <property type="evidence" value="ECO:0007669"/>
    <property type="project" value="UniProtKB-ARBA"/>
</dbReference>
<comment type="subcellular location">
    <subcellularLocation>
        <location evidence="2 7">Membrane</location>
        <topology evidence="2 7">Multi-pass membrane protein</topology>
    </subcellularLocation>
</comment>
<keyword evidence="7" id="KW-0813">Transport</keyword>
<protein>
    <recommendedName>
        <fullName evidence="7">PRA1 family protein</fullName>
    </recommendedName>
</protein>
<dbReference type="AlphaFoldDB" id="A0A8T2R9G8"/>
<name>A0A8T2R9G8_CERRI</name>
<dbReference type="EMBL" id="CM035434">
    <property type="protein sequence ID" value="KAH7292680.1"/>
    <property type="molecule type" value="Genomic_DNA"/>
</dbReference>
<sequence>MAGESSARTSAGGYNTFGGDTGGAGVGGADGGGGVIRPWGEMVTRTWFSKPGSISDALLRIKDNLSYFRRNYVIIMLVLIGLSLLWRPVSLIVLIILTAVWIYLYFSRSGPLMLFNRPIGENIIMVVMIVITIVALAFTPDAGTPLLVSVLIALAAILLHAAFLLPDDSDQQNYSSLLGKKSGGV</sequence>
<comment type="caution">
    <text evidence="8">The sequence shown here is derived from an EMBL/GenBank/DDBJ whole genome shotgun (WGS) entry which is preliminary data.</text>
</comment>
<comment type="similarity">
    <text evidence="3 7">Belongs to the PRA1 family.</text>
</comment>
<evidence type="ECO:0000313" key="8">
    <source>
        <dbReference type="EMBL" id="KAH7292680.1"/>
    </source>
</evidence>
<comment type="function">
    <text evidence="1 7">May be involved in both secretory and endocytic intracellular trafficking in the endosomal/prevacuolar compartments.</text>
</comment>
<evidence type="ECO:0000256" key="6">
    <source>
        <dbReference type="ARBA" id="ARBA00023136"/>
    </source>
</evidence>
<organism evidence="8 9">
    <name type="scientific">Ceratopteris richardii</name>
    <name type="common">Triangle waterfern</name>
    <dbReference type="NCBI Taxonomy" id="49495"/>
    <lineage>
        <taxon>Eukaryota</taxon>
        <taxon>Viridiplantae</taxon>
        <taxon>Streptophyta</taxon>
        <taxon>Embryophyta</taxon>
        <taxon>Tracheophyta</taxon>
        <taxon>Polypodiopsida</taxon>
        <taxon>Polypodiidae</taxon>
        <taxon>Polypodiales</taxon>
        <taxon>Pteridineae</taxon>
        <taxon>Pteridaceae</taxon>
        <taxon>Parkerioideae</taxon>
        <taxon>Ceratopteris</taxon>
    </lineage>
</organism>
<dbReference type="PANTHER" id="PTHR19317:SF0">
    <property type="entry name" value="PRENYLATED RAB ACCEPTOR PROTEIN 1"/>
    <property type="match status" value="1"/>
</dbReference>
<feature type="transmembrane region" description="Helical" evidence="7">
    <location>
        <begin position="91"/>
        <end position="107"/>
    </location>
</feature>
<dbReference type="OrthoDB" id="63113at2759"/>
<evidence type="ECO:0000313" key="9">
    <source>
        <dbReference type="Proteomes" id="UP000825935"/>
    </source>
</evidence>
<dbReference type="PANTHER" id="PTHR19317">
    <property type="entry name" value="PRENYLATED RAB ACCEPTOR 1-RELATED"/>
    <property type="match status" value="1"/>
</dbReference>
<keyword evidence="5 7" id="KW-1133">Transmembrane helix</keyword>
<evidence type="ECO:0000256" key="4">
    <source>
        <dbReference type="ARBA" id="ARBA00022692"/>
    </source>
</evidence>
<dbReference type="GO" id="GO:0016192">
    <property type="term" value="P:vesicle-mediated transport"/>
    <property type="evidence" value="ECO:0007669"/>
    <property type="project" value="UniProtKB-ARBA"/>
</dbReference>
<dbReference type="Pfam" id="PF03208">
    <property type="entry name" value="PRA1"/>
    <property type="match status" value="1"/>
</dbReference>